<dbReference type="Gene3D" id="1.20.1250.20">
    <property type="entry name" value="MFS general substrate transporter like domains"/>
    <property type="match status" value="1"/>
</dbReference>
<keyword evidence="6 8" id="KW-0472">Membrane</keyword>
<dbReference type="InterPro" id="IPR011701">
    <property type="entry name" value="MFS"/>
</dbReference>
<keyword evidence="3" id="KW-1003">Cell membrane</keyword>
<feature type="transmembrane region" description="Helical" evidence="8">
    <location>
        <begin position="426"/>
        <end position="452"/>
    </location>
</feature>
<dbReference type="PANTHER" id="PTHR23517">
    <property type="entry name" value="RESISTANCE PROTEIN MDTM, PUTATIVE-RELATED-RELATED"/>
    <property type="match status" value="1"/>
</dbReference>
<protein>
    <recommendedName>
        <fullName evidence="11">Major facilitator superfamily protein</fullName>
    </recommendedName>
</protein>
<evidence type="ECO:0000256" key="4">
    <source>
        <dbReference type="ARBA" id="ARBA00022692"/>
    </source>
</evidence>
<feature type="transmembrane region" description="Helical" evidence="8">
    <location>
        <begin position="304"/>
        <end position="326"/>
    </location>
</feature>
<keyword evidence="5 8" id="KW-1133">Transmembrane helix</keyword>
<feature type="transmembrane region" description="Helical" evidence="8">
    <location>
        <begin position="395"/>
        <end position="414"/>
    </location>
</feature>
<evidence type="ECO:0000313" key="9">
    <source>
        <dbReference type="EMBL" id="GAB1226981.1"/>
    </source>
</evidence>
<dbReference type="Proteomes" id="UP001628156">
    <property type="component" value="Unassembled WGS sequence"/>
</dbReference>
<dbReference type="PANTHER" id="PTHR23517:SF3">
    <property type="entry name" value="INTEGRAL MEMBRANE TRANSPORT PROTEIN"/>
    <property type="match status" value="1"/>
</dbReference>
<evidence type="ECO:0000313" key="10">
    <source>
        <dbReference type="Proteomes" id="UP001628156"/>
    </source>
</evidence>
<gene>
    <name evidence="9" type="ORF">ENUP19_0316G0001</name>
</gene>
<dbReference type="InterPro" id="IPR036259">
    <property type="entry name" value="MFS_trans_sf"/>
</dbReference>
<dbReference type="SUPFAM" id="SSF103473">
    <property type="entry name" value="MFS general substrate transporter"/>
    <property type="match status" value="1"/>
</dbReference>
<proteinExistence type="predicted"/>
<comment type="subcellular location">
    <subcellularLocation>
        <location evidence="1">Cell membrane</location>
        <topology evidence="1">Multi-pass membrane protein</topology>
    </subcellularLocation>
</comment>
<feature type="transmembrane region" description="Helical" evidence="8">
    <location>
        <begin position="173"/>
        <end position="194"/>
    </location>
</feature>
<evidence type="ECO:0000256" key="2">
    <source>
        <dbReference type="ARBA" id="ARBA00022448"/>
    </source>
</evidence>
<comment type="caution">
    <text evidence="9">The sequence shown here is derived from an EMBL/GenBank/DDBJ whole genome shotgun (WGS) entry which is preliminary data.</text>
</comment>
<keyword evidence="2" id="KW-0813">Transport</keyword>
<evidence type="ECO:0000256" key="1">
    <source>
        <dbReference type="ARBA" id="ARBA00004651"/>
    </source>
</evidence>
<reference evidence="9 10" key="1">
    <citation type="journal article" date="2019" name="PLoS Negl. Trop. Dis.">
        <title>Whole genome sequencing of Entamoeba nuttalli reveals mammalian host-related molecular signatures and a novel octapeptide-repeat surface protein.</title>
        <authorList>
            <person name="Tanaka M."/>
            <person name="Makiuchi T."/>
            <person name="Komiyama T."/>
            <person name="Shiina T."/>
            <person name="Osaki K."/>
            <person name="Tachibana H."/>
        </authorList>
    </citation>
    <scope>NUCLEOTIDE SEQUENCE [LARGE SCALE GENOMIC DNA]</scope>
    <source>
        <strain evidence="9 10">P19-061405</strain>
    </source>
</reference>
<evidence type="ECO:0008006" key="11">
    <source>
        <dbReference type="Google" id="ProtNLM"/>
    </source>
</evidence>
<evidence type="ECO:0000256" key="8">
    <source>
        <dbReference type="SAM" id="Phobius"/>
    </source>
</evidence>
<evidence type="ECO:0000256" key="5">
    <source>
        <dbReference type="ARBA" id="ARBA00022989"/>
    </source>
</evidence>
<accession>A0ABQ0DVU3</accession>
<feature type="region of interest" description="Disordered" evidence="7">
    <location>
        <begin position="465"/>
        <end position="533"/>
    </location>
</feature>
<organism evidence="9 10">
    <name type="scientific">Entamoeba nuttalli</name>
    <dbReference type="NCBI Taxonomy" id="412467"/>
    <lineage>
        <taxon>Eukaryota</taxon>
        <taxon>Amoebozoa</taxon>
        <taxon>Evosea</taxon>
        <taxon>Archamoebae</taxon>
        <taxon>Mastigamoebida</taxon>
        <taxon>Entamoebidae</taxon>
        <taxon>Entamoeba</taxon>
    </lineage>
</organism>
<dbReference type="EMBL" id="BAAFRS010000316">
    <property type="protein sequence ID" value="GAB1226981.1"/>
    <property type="molecule type" value="Genomic_DNA"/>
</dbReference>
<feature type="transmembrane region" description="Helical" evidence="8">
    <location>
        <begin position="262"/>
        <end position="284"/>
    </location>
</feature>
<dbReference type="InterPro" id="IPR050171">
    <property type="entry name" value="MFS_Transporters"/>
</dbReference>
<feature type="transmembrane region" description="Helical" evidence="8">
    <location>
        <begin position="56"/>
        <end position="77"/>
    </location>
</feature>
<evidence type="ECO:0000256" key="6">
    <source>
        <dbReference type="ARBA" id="ARBA00023136"/>
    </source>
</evidence>
<evidence type="ECO:0000256" key="7">
    <source>
        <dbReference type="SAM" id="MobiDB-lite"/>
    </source>
</evidence>
<name>A0ABQ0DVU3_9EUKA</name>
<evidence type="ECO:0000256" key="3">
    <source>
        <dbReference type="ARBA" id="ARBA00022475"/>
    </source>
</evidence>
<keyword evidence="4 8" id="KW-0812">Transmembrane</keyword>
<feature type="compositionally biased region" description="Polar residues" evidence="7">
    <location>
        <begin position="519"/>
        <end position="533"/>
    </location>
</feature>
<sequence>MPSSESWKKVTKKVQFFNLFNYYVGGFTINMSTYFCWLIIPLLMKENGATPFDIGLADAVTFGITGLLSPLIGFVASKEYLCPDTICRIGFVLQATCSISIAIYYISGTMIVPIFFLLVQESFALAFFWSICEYLLSNEIYQGETNQKMSWFCCSWSFGKAIGFVLGGPMRSAFGYSFSLYFSALIVMIAFVVFPRMPRNRSTTPNTAKLEKQKAKLEKKKAKKIESLTKKGLSQEEIEIKINNMHKENFLTKHQPVPKRYFLYYLNELVIHFTVYGTVAVFGNQYIDFADENNIVLNGVNDDSGTYCSLFLGIVYFSQSFCFWVLGQFSYWQYKQTLNIIVQIFIGAICLALIYLRNGWVLCVLAIPIGIISGYDLQSNVLYSINAGPKIKGVILGMSECVGELTCCLCPLFAGLIATQTDDRKWALWFGLILQCVGIVLCIITQAITIILERFDKQKESDEIELGNNEYQEPTPIEDVDVDTNLVHQIEIEDGNVSESSELDKEEDADEKNPEENENAQPTGTPEQKPSNE</sequence>
<feature type="transmembrane region" description="Helical" evidence="8">
    <location>
        <begin position="362"/>
        <end position="383"/>
    </location>
</feature>
<feature type="transmembrane region" description="Helical" evidence="8">
    <location>
        <begin position="20"/>
        <end position="44"/>
    </location>
</feature>
<keyword evidence="10" id="KW-1185">Reference proteome</keyword>
<dbReference type="Pfam" id="PF07690">
    <property type="entry name" value="MFS_1"/>
    <property type="match status" value="1"/>
</dbReference>